<dbReference type="PANTHER" id="PTHR43798:SF33">
    <property type="entry name" value="HYDROLASE, PUTATIVE (AFU_ORTHOLOGUE AFUA_2G14860)-RELATED"/>
    <property type="match status" value="1"/>
</dbReference>
<comment type="caution">
    <text evidence="2">The sequence shown here is derived from an EMBL/GenBank/DDBJ whole genome shotgun (WGS) entry which is preliminary data.</text>
</comment>
<evidence type="ECO:0000313" key="3">
    <source>
        <dbReference type="Proteomes" id="UP000178622"/>
    </source>
</evidence>
<name>A0A1E8GJY3_9LACT</name>
<protein>
    <recommendedName>
        <fullName evidence="1">AB hydrolase-1 domain-containing protein</fullName>
    </recommendedName>
</protein>
<keyword evidence="3" id="KW-1185">Reference proteome</keyword>
<dbReference type="InterPro" id="IPR000073">
    <property type="entry name" value="AB_hydrolase_1"/>
</dbReference>
<dbReference type="SUPFAM" id="SSF53474">
    <property type="entry name" value="alpha/beta-Hydrolases"/>
    <property type="match status" value="1"/>
</dbReference>
<dbReference type="AlphaFoldDB" id="A0A1E8GJY3"/>
<feature type="domain" description="AB hydrolase-1" evidence="1">
    <location>
        <begin position="55"/>
        <end position="298"/>
    </location>
</feature>
<dbReference type="Pfam" id="PF00561">
    <property type="entry name" value="Abhydrolase_1"/>
    <property type="match status" value="1"/>
</dbReference>
<dbReference type="RefSeq" id="WP_070792950.1">
    <property type="nucleotide sequence ID" value="NZ_MKIR01000024.1"/>
</dbReference>
<dbReference type="Gene3D" id="3.40.50.1820">
    <property type="entry name" value="alpha/beta hydrolase"/>
    <property type="match status" value="1"/>
</dbReference>
<proteinExistence type="predicted"/>
<gene>
    <name evidence="2" type="ORF">BG261_06565</name>
</gene>
<dbReference type="InterPro" id="IPR050266">
    <property type="entry name" value="AB_hydrolase_sf"/>
</dbReference>
<reference evidence="3" key="1">
    <citation type="submission" date="2016-09" db="EMBL/GenBank/DDBJ databases">
        <title>Draft genome sequence of a novel species of the family Streptococcaceae isolated from flowers.</title>
        <authorList>
            <person name="Chuah L.-O."/>
            <person name="Yap K.-P."/>
            <person name="Thong K.L."/>
            <person name="Liong M.T."/>
            <person name="Ahmad R."/>
            <person name="Rusul G."/>
        </authorList>
    </citation>
    <scope>NUCLEOTIDE SEQUENCE [LARGE SCALE GENOMIC DNA]</scope>
    <source>
        <strain evidence="3">DF1</strain>
    </source>
</reference>
<dbReference type="Proteomes" id="UP000178622">
    <property type="component" value="Unassembled WGS sequence"/>
</dbReference>
<accession>A0A1E8GJY3</accession>
<dbReference type="PANTHER" id="PTHR43798">
    <property type="entry name" value="MONOACYLGLYCEROL LIPASE"/>
    <property type="match status" value="1"/>
</dbReference>
<dbReference type="STRING" id="1859473.BG261_06565"/>
<dbReference type="InterPro" id="IPR029058">
    <property type="entry name" value="AB_hydrolase_fold"/>
</dbReference>
<dbReference type="OrthoDB" id="9797695at2"/>
<evidence type="ECO:0000313" key="2">
    <source>
        <dbReference type="EMBL" id="OFI48555.1"/>
    </source>
</evidence>
<sequence>MTYEQPKLNHDSEKFKNAQMAELALLKAYNLKEIDHWFTLKDGLRIRVSEIGEGKPVFVVPGNTGDMFPFIPLLSELNGYKFFIFNRPGGGLSDGMNHEKVNNIREFVVNIIDEVLDKLELDKVDFMAHSMGCHWSLWYAMSHPERIHSMNLIANPGRVMLEKIPLPLKAMTLPIIGNIAVKALVPKKRSQALNGLRRMGTSDTALKKMPQEFSECYYYFQNLPNYQMSTLSLLKTFNAKAENAINGKELESISIPIQLIWGENDTFASIEQGEKIAKSFPIGQFKLIKDAGHMPWIDQPKAVAEAVKTFLNTKL</sequence>
<organism evidence="2 3">
    <name type="scientific">Floricoccus tropicus</name>
    <dbReference type="NCBI Taxonomy" id="1859473"/>
    <lineage>
        <taxon>Bacteria</taxon>
        <taxon>Bacillati</taxon>
        <taxon>Bacillota</taxon>
        <taxon>Bacilli</taxon>
        <taxon>Lactobacillales</taxon>
        <taxon>Streptococcaceae</taxon>
        <taxon>Floricoccus</taxon>
    </lineage>
</organism>
<evidence type="ECO:0000259" key="1">
    <source>
        <dbReference type="Pfam" id="PF00561"/>
    </source>
</evidence>
<dbReference type="EMBL" id="MKIR01000024">
    <property type="protein sequence ID" value="OFI48555.1"/>
    <property type="molecule type" value="Genomic_DNA"/>
</dbReference>
<dbReference type="GO" id="GO:0016020">
    <property type="term" value="C:membrane"/>
    <property type="evidence" value="ECO:0007669"/>
    <property type="project" value="TreeGrafter"/>
</dbReference>